<gene>
    <name evidence="1" type="ORF">J4Q44_G00228780</name>
</gene>
<name>A0AAN8L6X0_9TELE</name>
<keyword evidence="2" id="KW-1185">Reference proteome</keyword>
<evidence type="ECO:0000313" key="1">
    <source>
        <dbReference type="EMBL" id="KAK6305953.1"/>
    </source>
</evidence>
<sequence length="80" mass="9296">LIIKVYYFKRFQRKFTDICRHLENNGPNIICCAVLLCPNQVYIIFNMIWVVSPTDQSHDSTQQTSSVLGCPYRTALQMLP</sequence>
<feature type="non-terminal residue" evidence="1">
    <location>
        <position position="1"/>
    </location>
</feature>
<organism evidence="1 2">
    <name type="scientific">Coregonus suidteri</name>
    <dbReference type="NCBI Taxonomy" id="861788"/>
    <lineage>
        <taxon>Eukaryota</taxon>
        <taxon>Metazoa</taxon>
        <taxon>Chordata</taxon>
        <taxon>Craniata</taxon>
        <taxon>Vertebrata</taxon>
        <taxon>Euteleostomi</taxon>
        <taxon>Actinopterygii</taxon>
        <taxon>Neopterygii</taxon>
        <taxon>Teleostei</taxon>
        <taxon>Protacanthopterygii</taxon>
        <taxon>Salmoniformes</taxon>
        <taxon>Salmonidae</taxon>
        <taxon>Coregoninae</taxon>
        <taxon>Coregonus</taxon>
    </lineage>
</organism>
<protein>
    <submittedName>
        <fullName evidence="1">Uncharacterized protein</fullName>
    </submittedName>
</protein>
<accession>A0AAN8L6X0</accession>
<dbReference type="EMBL" id="JAGTTL010000021">
    <property type="protein sequence ID" value="KAK6305953.1"/>
    <property type="molecule type" value="Genomic_DNA"/>
</dbReference>
<comment type="caution">
    <text evidence="1">The sequence shown here is derived from an EMBL/GenBank/DDBJ whole genome shotgun (WGS) entry which is preliminary data.</text>
</comment>
<evidence type="ECO:0000313" key="2">
    <source>
        <dbReference type="Proteomes" id="UP001356427"/>
    </source>
</evidence>
<proteinExistence type="predicted"/>
<reference evidence="1 2" key="1">
    <citation type="submission" date="2021-04" db="EMBL/GenBank/DDBJ databases">
        <authorList>
            <person name="De Guttry C."/>
            <person name="Zahm M."/>
            <person name="Klopp C."/>
            <person name="Cabau C."/>
            <person name="Louis A."/>
            <person name="Berthelot C."/>
            <person name="Parey E."/>
            <person name="Roest Crollius H."/>
            <person name="Montfort J."/>
            <person name="Robinson-Rechavi M."/>
            <person name="Bucao C."/>
            <person name="Bouchez O."/>
            <person name="Gislard M."/>
            <person name="Lluch J."/>
            <person name="Milhes M."/>
            <person name="Lampietro C."/>
            <person name="Lopez Roques C."/>
            <person name="Donnadieu C."/>
            <person name="Braasch I."/>
            <person name="Desvignes T."/>
            <person name="Postlethwait J."/>
            <person name="Bobe J."/>
            <person name="Wedekind C."/>
            <person name="Guiguen Y."/>
        </authorList>
    </citation>
    <scope>NUCLEOTIDE SEQUENCE [LARGE SCALE GENOMIC DNA]</scope>
    <source>
        <strain evidence="1">Cs_M1</strain>
        <tissue evidence="1">Blood</tissue>
    </source>
</reference>
<dbReference type="Proteomes" id="UP001356427">
    <property type="component" value="Unassembled WGS sequence"/>
</dbReference>
<dbReference type="AlphaFoldDB" id="A0AAN8L6X0"/>